<evidence type="ECO:0000313" key="3">
    <source>
        <dbReference type="Proteomes" id="UP001432166"/>
    </source>
</evidence>
<dbReference type="Proteomes" id="UP001432166">
    <property type="component" value="Chromosome"/>
</dbReference>
<feature type="region of interest" description="Disordered" evidence="1">
    <location>
        <begin position="114"/>
        <end position="156"/>
    </location>
</feature>
<accession>A0ABZ1JPM8</accession>
<dbReference type="RefSeq" id="WP_328939266.1">
    <property type="nucleotide sequence ID" value="NZ_CP108133.1"/>
</dbReference>
<gene>
    <name evidence="2" type="ORF">OG288_37260</name>
</gene>
<keyword evidence="3" id="KW-1185">Reference proteome</keyword>
<organism evidence="2 3">
    <name type="scientific">Streptomyces tauricus</name>
    <dbReference type="NCBI Taxonomy" id="68274"/>
    <lineage>
        <taxon>Bacteria</taxon>
        <taxon>Bacillati</taxon>
        <taxon>Actinomycetota</taxon>
        <taxon>Actinomycetes</taxon>
        <taxon>Kitasatosporales</taxon>
        <taxon>Streptomycetaceae</taxon>
        <taxon>Streptomyces</taxon>
        <taxon>Streptomyces aurantiacus group</taxon>
    </lineage>
</organism>
<dbReference type="EMBL" id="CP108133">
    <property type="protein sequence ID" value="WTP53480.1"/>
    <property type="molecule type" value="Genomic_DNA"/>
</dbReference>
<sequence length="156" mass="16120">MSDDASDIDVVGVLTKEIEGHFAMAMDQLKAEVAAGPVGAPATTASEVVRWHGMVLDSQAAFDRAEQELLTVLQTGPSDASRPVQDLIDRVAAAAASREGRALVVRWLLKSDASGAPDVTAGQPARSHGTRRTTPVAPTTASPAASAPQPGRSAVR</sequence>
<reference evidence="2" key="1">
    <citation type="submission" date="2022-10" db="EMBL/GenBank/DDBJ databases">
        <title>The complete genomes of actinobacterial strains from the NBC collection.</title>
        <authorList>
            <person name="Joergensen T.S."/>
            <person name="Alvarez Arevalo M."/>
            <person name="Sterndorff E.B."/>
            <person name="Faurdal D."/>
            <person name="Vuksanovic O."/>
            <person name="Mourched A.-S."/>
            <person name="Charusanti P."/>
            <person name="Shaw S."/>
            <person name="Blin K."/>
            <person name="Weber T."/>
        </authorList>
    </citation>
    <scope>NUCLEOTIDE SEQUENCE</scope>
    <source>
        <strain evidence="2">NBC_00189</strain>
    </source>
</reference>
<proteinExistence type="predicted"/>
<protein>
    <submittedName>
        <fullName evidence="2">Uncharacterized protein</fullName>
    </submittedName>
</protein>
<name>A0ABZ1JPM8_9ACTN</name>
<evidence type="ECO:0000313" key="2">
    <source>
        <dbReference type="EMBL" id="WTP53480.1"/>
    </source>
</evidence>
<feature type="compositionally biased region" description="Low complexity" evidence="1">
    <location>
        <begin position="132"/>
        <end position="156"/>
    </location>
</feature>
<evidence type="ECO:0000256" key="1">
    <source>
        <dbReference type="SAM" id="MobiDB-lite"/>
    </source>
</evidence>